<keyword evidence="2" id="KW-0614">Plasmid</keyword>
<dbReference type="HOGENOM" id="CLU_076312_5_0_3"/>
<dbReference type="EMBL" id="CP003631">
    <property type="protein sequence ID" value="AFZ22029.1"/>
    <property type="molecule type" value="Genomic_DNA"/>
</dbReference>
<proteinExistence type="predicted"/>
<dbReference type="PANTHER" id="PTHR34107:SF2">
    <property type="entry name" value="SLL0888 PROTEIN"/>
    <property type="match status" value="1"/>
</dbReference>
<dbReference type="InterPro" id="IPR011335">
    <property type="entry name" value="Restrct_endonuc-II-like"/>
</dbReference>
<evidence type="ECO:0000313" key="3">
    <source>
        <dbReference type="Proteomes" id="UP000010471"/>
    </source>
</evidence>
<feature type="domain" description="Putative restriction endonuclease" evidence="1">
    <location>
        <begin position="12"/>
        <end position="194"/>
    </location>
</feature>
<evidence type="ECO:0000313" key="2">
    <source>
        <dbReference type="EMBL" id="AFZ22029.1"/>
    </source>
</evidence>
<dbReference type="PATRIC" id="fig|1173027.3.peg.7130"/>
<dbReference type="PANTHER" id="PTHR34107">
    <property type="entry name" value="SLL0198 PROTEIN-RELATED"/>
    <property type="match status" value="1"/>
</dbReference>
<dbReference type="Proteomes" id="UP000010471">
    <property type="component" value="Plasmid pMIC7113.01"/>
</dbReference>
<dbReference type="KEGG" id="mic:Mic7113_6449"/>
<reference evidence="2 3" key="1">
    <citation type="submission" date="2012-06" db="EMBL/GenBank/DDBJ databases">
        <title>Finished plasmid 1 of genome of Microcoleus sp. PCC 7113.</title>
        <authorList>
            <consortium name="US DOE Joint Genome Institute"/>
            <person name="Gugger M."/>
            <person name="Coursin T."/>
            <person name="Rippka R."/>
            <person name="Tandeau De Marsac N."/>
            <person name="Huntemann M."/>
            <person name="Wei C.-L."/>
            <person name="Han J."/>
            <person name="Detter J.C."/>
            <person name="Han C."/>
            <person name="Tapia R."/>
            <person name="Chen A."/>
            <person name="Kyrpides N."/>
            <person name="Mavromatis K."/>
            <person name="Markowitz V."/>
            <person name="Szeto E."/>
            <person name="Ivanova N."/>
            <person name="Pagani I."/>
            <person name="Pati A."/>
            <person name="Goodwin L."/>
            <person name="Nordberg H.P."/>
            <person name="Cantor M.N."/>
            <person name="Hua S.X."/>
            <person name="Woyke T."/>
            <person name="Kerfeld C.A."/>
        </authorList>
    </citation>
    <scope>NUCLEOTIDE SEQUENCE [LARGE SCALE GENOMIC DNA]</scope>
    <source>
        <strain evidence="2 3">PCC 7113</strain>
        <plasmid evidence="2 3">pMIC7113.01</plasmid>
    </source>
</reference>
<protein>
    <recommendedName>
        <fullName evidence="1">Putative restriction endonuclease domain-containing protein</fullName>
    </recommendedName>
</protein>
<gene>
    <name evidence="2" type="ORF">Mic7113_6449</name>
</gene>
<organism evidence="2 3">
    <name type="scientific">Allocoleopsis franciscana PCC 7113</name>
    <dbReference type="NCBI Taxonomy" id="1173027"/>
    <lineage>
        <taxon>Bacteria</taxon>
        <taxon>Bacillati</taxon>
        <taxon>Cyanobacteriota</taxon>
        <taxon>Cyanophyceae</taxon>
        <taxon>Coleofasciculales</taxon>
        <taxon>Coleofasciculaceae</taxon>
        <taxon>Allocoleopsis</taxon>
        <taxon>Allocoleopsis franciscana</taxon>
    </lineage>
</organism>
<dbReference type="OrthoDB" id="428427at2"/>
<accession>K9WQG0</accession>
<sequence>MVQLAPQLLTVDEFINRYGDDERYELIDGELIDMEPTGPHEQVVAFIGRKLNVEIDRQETAYFIPHRCLIKLLGTETAFRPDAIVLDQPRLVNEPLWQQEPVITLGASIKLVVEVVSSNWQNDYARKVEDYAILGVPEYWIVDYLGVGGREYIGKPKQPTITICTLIEDEYQKRLFRNDELLVSSIFSELRLTAKQIFAAAHMASS</sequence>
<evidence type="ECO:0000259" key="1">
    <source>
        <dbReference type="Pfam" id="PF05685"/>
    </source>
</evidence>
<geneLocation type="plasmid" evidence="2 3">
    <name>pMIC7113.01</name>
</geneLocation>
<name>K9WQG0_9CYAN</name>
<dbReference type="AlphaFoldDB" id="K9WQG0"/>
<dbReference type="Pfam" id="PF05685">
    <property type="entry name" value="Uma2"/>
    <property type="match status" value="1"/>
</dbReference>
<dbReference type="Gene3D" id="3.90.1570.10">
    <property type="entry name" value="tt1808, chain A"/>
    <property type="match status" value="1"/>
</dbReference>
<dbReference type="CDD" id="cd06260">
    <property type="entry name" value="DUF820-like"/>
    <property type="match status" value="1"/>
</dbReference>
<dbReference type="InterPro" id="IPR008538">
    <property type="entry name" value="Uma2"/>
</dbReference>
<dbReference type="InterPro" id="IPR012296">
    <property type="entry name" value="Nuclease_put_TT1808"/>
</dbReference>
<dbReference type="RefSeq" id="WP_015186156.1">
    <property type="nucleotide sequence ID" value="NC_019739.1"/>
</dbReference>
<keyword evidence="3" id="KW-1185">Reference proteome</keyword>
<dbReference type="SUPFAM" id="SSF52980">
    <property type="entry name" value="Restriction endonuclease-like"/>
    <property type="match status" value="1"/>
</dbReference>